<gene>
    <name evidence="8" type="primary">g5892</name>
    <name evidence="8" type="ORF">VP750_LOCUS5043</name>
</gene>
<keyword evidence="2" id="KW-0479">Metal-binding</keyword>
<evidence type="ECO:0000256" key="5">
    <source>
        <dbReference type="ARBA" id="ARBA00023004"/>
    </source>
</evidence>
<reference evidence="8 9" key="1">
    <citation type="submission" date="2024-06" db="EMBL/GenBank/DDBJ databases">
        <authorList>
            <person name="Kraege A."/>
            <person name="Thomma B."/>
        </authorList>
    </citation>
    <scope>NUCLEOTIDE SEQUENCE [LARGE SCALE GENOMIC DNA]</scope>
</reference>
<feature type="coiled-coil region" evidence="6">
    <location>
        <begin position="401"/>
        <end position="428"/>
    </location>
</feature>
<name>A0ABP1FWN3_9CHLO</name>
<feature type="region of interest" description="Disordered" evidence="7">
    <location>
        <begin position="440"/>
        <end position="482"/>
    </location>
</feature>
<dbReference type="InterPro" id="IPR032860">
    <property type="entry name" value="ALKBH5"/>
</dbReference>
<keyword evidence="5" id="KW-0408">Iron</keyword>
<protein>
    <submittedName>
        <fullName evidence="8">G5892 protein</fullName>
    </submittedName>
</protein>
<evidence type="ECO:0000313" key="8">
    <source>
        <dbReference type="EMBL" id="CAL5223384.1"/>
    </source>
</evidence>
<evidence type="ECO:0000256" key="3">
    <source>
        <dbReference type="ARBA" id="ARBA00022964"/>
    </source>
</evidence>
<dbReference type="PANTHER" id="PTHR32074:SF2">
    <property type="entry name" value="RNA DEMETHYLASE ALKBH5"/>
    <property type="match status" value="1"/>
</dbReference>
<evidence type="ECO:0000256" key="4">
    <source>
        <dbReference type="ARBA" id="ARBA00023002"/>
    </source>
</evidence>
<keyword evidence="4" id="KW-0560">Oxidoreductase</keyword>
<sequence>MAASEAAEGLAECPLQPSDCQAQQAGSNLAEGAEGMPVRLQAALKGPMSLAKALAVLAAVQTGAASLGLAAGLGRMPWPLYLIGTRDSFTHHLHAEQSRVQLGDRSCLKTEYFFRTSSVPDNYSEFFTEAELQHLEAAADGLHAKAGTRLPPTAFHQTHALGGSLRRTKMFFGARYLWTTEQKAEKDAGRACGVRVDVPHPPAWMREDVERPMVEANLVRNGFLDSWALNIYHDGSQGIQPHYDDSARFERPVYSLRLFSDSRLSFGTQLYGYTNGAFCVDMPRGAITIMHAGGYAVAGAKHCVRPVDLAGKSAALIMRRMSASSIAEARQLQQEQLVRQLSTWSMKDALLSPPESEDGLLSRQPLDRLLTQAGLEQDCWRVLNRCIQHVEVASERDNAVNAAAERVMDSLIQQVERQADKEARLEAKAAHLARLNIRKPSVTCGHSSSPGTPRHDPFAPPTPSQARLSNDSRKPPPVGMHSRCTWVQGPEPALETAPWTAAAASTTLIALQGVR</sequence>
<organism evidence="8 9">
    <name type="scientific">Coccomyxa viridis</name>
    <dbReference type="NCBI Taxonomy" id="1274662"/>
    <lineage>
        <taxon>Eukaryota</taxon>
        <taxon>Viridiplantae</taxon>
        <taxon>Chlorophyta</taxon>
        <taxon>core chlorophytes</taxon>
        <taxon>Trebouxiophyceae</taxon>
        <taxon>Trebouxiophyceae incertae sedis</taxon>
        <taxon>Coccomyxaceae</taxon>
        <taxon>Coccomyxa</taxon>
    </lineage>
</organism>
<comment type="caution">
    <text evidence="8">The sequence shown here is derived from an EMBL/GenBank/DDBJ whole genome shotgun (WGS) entry which is preliminary data.</text>
</comment>
<evidence type="ECO:0000256" key="7">
    <source>
        <dbReference type="SAM" id="MobiDB-lite"/>
    </source>
</evidence>
<evidence type="ECO:0000313" key="9">
    <source>
        <dbReference type="Proteomes" id="UP001497392"/>
    </source>
</evidence>
<dbReference type="SUPFAM" id="SSF51197">
    <property type="entry name" value="Clavaminate synthase-like"/>
    <property type="match status" value="1"/>
</dbReference>
<evidence type="ECO:0000256" key="2">
    <source>
        <dbReference type="ARBA" id="ARBA00022723"/>
    </source>
</evidence>
<keyword evidence="9" id="KW-1185">Reference proteome</keyword>
<dbReference type="InterPro" id="IPR037151">
    <property type="entry name" value="AlkB-like_sf"/>
</dbReference>
<dbReference type="Proteomes" id="UP001497392">
    <property type="component" value="Unassembled WGS sequence"/>
</dbReference>
<keyword evidence="3" id="KW-0223">Dioxygenase</keyword>
<keyword evidence="6" id="KW-0175">Coiled coil</keyword>
<evidence type="ECO:0000256" key="1">
    <source>
        <dbReference type="ARBA" id="ARBA00007879"/>
    </source>
</evidence>
<dbReference type="Gene3D" id="2.60.120.590">
    <property type="entry name" value="Alpha-ketoglutarate-dependent dioxygenase AlkB-like"/>
    <property type="match status" value="1"/>
</dbReference>
<dbReference type="EMBL" id="CAXHTA020000008">
    <property type="protein sequence ID" value="CAL5223384.1"/>
    <property type="molecule type" value="Genomic_DNA"/>
</dbReference>
<dbReference type="PANTHER" id="PTHR32074">
    <property type="entry name" value="RNA DEMETHYLASE ALKBH5"/>
    <property type="match status" value="1"/>
</dbReference>
<evidence type="ECO:0000256" key="6">
    <source>
        <dbReference type="SAM" id="Coils"/>
    </source>
</evidence>
<comment type="similarity">
    <text evidence="1">Belongs to the alkB family.</text>
</comment>
<proteinExistence type="inferred from homology"/>
<accession>A0ABP1FWN3</accession>